<dbReference type="RefSeq" id="WP_004289498.1">
    <property type="nucleotide sequence ID" value="NZ_JGDB01000027.1"/>
</dbReference>
<dbReference type="PATRIC" id="fig|1339316.3.peg.1291"/>
<evidence type="ECO:0000313" key="2">
    <source>
        <dbReference type="Proteomes" id="UP000020773"/>
    </source>
</evidence>
<organism evidence="1 2">
    <name type="scientific">Bacteroides fragilis str. 3998T(B)3</name>
    <dbReference type="NCBI Taxonomy" id="1339316"/>
    <lineage>
        <taxon>Bacteria</taxon>
        <taxon>Pseudomonadati</taxon>
        <taxon>Bacteroidota</taxon>
        <taxon>Bacteroidia</taxon>
        <taxon>Bacteroidales</taxon>
        <taxon>Bacteroidaceae</taxon>
        <taxon>Bacteroides</taxon>
    </lineage>
</organism>
<accession>A0A015UAP1</accession>
<comment type="caution">
    <text evidence="1">The sequence shown here is derived from an EMBL/GenBank/DDBJ whole genome shotgun (WGS) entry which is preliminary data.</text>
</comment>
<dbReference type="GeneID" id="99669014"/>
<dbReference type="Proteomes" id="UP000020773">
    <property type="component" value="Unassembled WGS sequence"/>
</dbReference>
<sequence>MKQMIWSSYDLLDETAKEEYQNSQREILDDDSYEVSDEEWAEEVYCRLDDERSNLNKEVDGIIVVFGNLGLWNGRRRGYQILGSTIADILKSQCDDAEWYGDGYNIRGRMDHHDGTNYTLYRIAKGRDEAERIADKIYNREIDEEGFRRRTRSLYPYVAAVYGWKTRQRKPDKAA</sequence>
<dbReference type="EMBL" id="JGDB01000027">
    <property type="protein sequence ID" value="EXY91897.1"/>
    <property type="molecule type" value="Genomic_DNA"/>
</dbReference>
<protein>
    <submittedName>
        <fullName evidence="1">Uncharacterized protein</fullName>
    </submittedName>
</protein>
<dbReference type="AlphaFoldDB" id="A0A015UAP1"/>
<gene>
    <name evidence="1" type="ORF">M125_1330</name>
</gene>
<proteinExistence type="predicted"/>
<evidence type="ECO:0000313" key="1">
    <source>
        <dbReference type="EMBL" id="EXY91897.1"/>
    </source>
</evidence>
<reference evidence="1 2" key="1">
    <citation type="submission" date="2014-02" db="EMBL/GenBank/DDBJ databases">
        <authorList>
            <person name="Sears C."/>
            <person name="Carroll K."/>
            <person name="Sack B.R."/>
            <person name="Qadri F."/>
            <person name="Myers L.L."/>
            <person name="Chung G.-T."/>
            <person name="Escheverria P."/>
            <person name="Fraser C.M."/>
            <person name="Sadzewicz L."/>
            <person name="Shefchek K.A."/>
            <person name="Tallon L."/>
            <person name="Das S.P."/>
            <person name="Daugherty S."/>
            <person name="Mongodin E.F."/>
        </authorList>
    </citation>
    <scope>NUCLEOTIDE SEQUENCE [LARGE SCALE GENOMIC DNA]</scope>
    <source>
        <strain evidence="2">3998T(B)3</strain>
    </source>
</reference>
<name>A0A015UAP1_BACFG</name>